<reference evidence="9" key="1">
    <citation type="submission" date="2022-03" db="EMBL/GenBank/DDBJ databases">
        <authorList>
            <person name="Alioto T."/>
            <person name="Alioto T."/>
            <person name="Gomez Garrido J."/>
        </authorList>
    </citation>
    <scope>NUCLEOTIDE SEQUENCE</scope>
</reference>
<evidence type="ECO:0000256" key="7">
    <source>
        <dbReference type="ARBA" id="ARBA00031943"/>
    </source>
</evidence>
<evidence type="ECO:0000313" key="10">
    <source>
        <dbReference type="Proteomes" id="UP001295444"/>
    </source>
</evidence>
<dbReference type="EMBL" id="OW240915">
    <property type="protein sequence ID" value="CAH2282905.1"/>
    <property type="molecule type" value="Genomic_DNA"/>
</dbReference>
<feature type="domain" description="Protein TOPAZ1" evidence="8">
    <location>
        <begin position="206"/>
        <end position="382"/>
    </location>
</feature>
<sequence>MAQTQLPLGYCRFFFNTFRGCYRNPCLFIHVPEQHDEKLCMELLYKLVDENQIFLLRRGAWVFSRYYRLYQPGVHYDPEILTKLINALIRWRLWQDIFELLETGITVKILPSAEIIMKLFEKMASAGLSMAVPCLLDIFCKLVESGMILTPVQINFIITAMKQLQASQHDINVILEIKSRCRPQKLPQAGVCSLARRIAGPVSSVWHCKEKCDWIKLGTLFLNVCKGCENLTDLKKFSISIVEALKDFKDDHHDVPYCVFADTVYKDPQVNEINQNTIGRIGISIMYHYHQNALWTKVTGREQVLHKLRELHIQFTVLKGLTGPESKATRCQVVNTAIEIFLKCGLISDAIFILKASEWAINTSAWPCDKMDVLARHNLLCTIGHEALAKSMFNQCFEVLQHLPGFQDTKSDVDVAQYSILFNKLLGSCIENQSLGISSSIVDFMVSKKIPINFYFLRNLITALGQSCLWLRARGHYKCALSLGCYPPLQGNLYHKVLHIPAYLSEIEMLLAIELFMVSNASSIQSPGGSNQTLQIVVKRSEVNDKMQHKDSYRAATELLIQACRLSDPKLHIRHMTVNNCNEQPPKYKSSRPRMSIIKVLLLDIVCAGT</sequence>
<dbReference type="Pfam" id="PF14669">
    <property type="entry name" value="Asp_Glu_race_2"/>
    <property type="match status" value="1"/>
</dbReference>
<evidence type="ECO:0000256" key="4">
    <source>
        <dbReference type="ARBA" id="ARBA00022490"/>
    </source>
</evidence>
<dbReference type="Proteomes" id="UP001295444">
    <property type="component" value="Chromosome 04"/>
</dbReference>
<name>A0AAD1W3Q5_PELCU</name>
<dbReference type="InterPro" id="IPR029435">
    <property type="entry name" value="TOPAZ1_dom"/>
</dbReference>
<gene>
    <name evidence="9" type="ORF">PECUL_23A061332</name>
</gene>
<keyword evidence="5" id="KW-0221">Differentiation</keyword>
<dbReference type="InterPro" id="IPR038952">
    <property type="entry name" value="TOPAZ1"/>
</dbReference>
<accession>A0AAD1W3Q5</accession>
<evidence type="ECO:0000256" key="5">
    <source>
        <dbReference type="ARBA" id="ARBA00022782"/>
    </source>
</evidence>
<dbReference type="PANTHER" id="PTHR35671">
    <property type="entry name" value="PROTEIN TOPAZ1"/>
    <property type="match status" value="1"/>
</dbReference>
<keyword evidence="4" id="KW-0963">Cytoplasm</keyword>
<comment type="function">
    <text evidence="1">Important for normal spermatogenesis and male fertility. Specifically required for progression to the post-meiotic stages of spermatocyte development. Seems to be necessary for normal expression levels of a number of testis-expressed gene transcripts, although its role in this process is unclear.</text>
</comment>
<protein>
    <recommendedName>
        <fullName evidence="3">Protein TOPAZ1</fullName>
    </recommendedName>
    <alternativeName>
        <fullName evidence="7">Testis- and ovary-specific PAZ domain-containing protein 1</fullName>
    </alternativeName>
</protein>
<evidence type="ECO:0000259" key="8">
    <source>
        <dbReference type="Pfam" id="PF14669"/>
    </source>
</evidence>
<dbReference type="GO" id="GO:0048137">
    <property type="term" value="P:spermatocyte division"/>
    <property type="evidence" value="ECO:0007669"/>
    <property type="project" value="TreeGrafter"/>
</dbReference>
<proteinExistence type="predicted"/>
<organism evidence="9 10">
    <name type="scientific">Pelobates cultripes</name>
    <name type="common">Western spadefoot toad</name>
    <dbReference type="NCBI Taxonomy" id="61616"/>
    <lineage>
        <taxon>Eukaryota</taxon>
        <taxon>Metazoa</taxon>
        <taxon>Chordata</taxon>
        <taxon>Craniata</taxon>
        <taxon>Vertebrata</taxon>
        <taxon>Euteleostomi</taxon>
        <taxon>Amphibia</taxon>
        <taxon>Batrachia</taxon>
        <taxon>Anura</taxon>
        <taxon>Pelobatoidea</taxon>
        <taxon>Pelobatidae</taxon>
        <taxon>Pelobates</taxon>
    </lineage>
</organism>
<evidence type="ECO:0000313" key="9">
    <source>
        <dbReference type="EMBL" id="CAH2282905.1"/>
    </source>
</evidence>
<dbReference type="GO" id="GO:0030154">
    <property type="term" value="P:cell differentiation"/>
    <property type="evidence" value="ECO:0007669"/>
    <property type="project" value="UniProtKB-KW"/>
</dbReference>
<keyword evidence="10" id="KW-1185">Reference proteome</keyword>
<evidence type="ECO:0000256" key="2">
    <source>
        <dbReference type="ARBA" id="ARBA00004514"/>
    </source>
</evidence>
<dbReference type="GO" id="GO:0005829">
    <property type="term" value="C:cytosol"/>
    <property type="evidence" value="ECO:0007669"/>
    <property type="project" value="UniProtKB-SubCell"/>
</dbReference>
<keyword evidence="6" id="KW-0744">Spermatogenesis</keyword>
<evidence type="ECO:0000256" key="6">
    <source>
        <dbReference type="ARBA" id="ARBA00022871"/>
    </source>
</evidence>
<comment type="subcellular location">
    <subcellularLocation>
        <location evidence="2">Cytoplasm</location>
        <location evidence="2">Cytosol</location>
    </subcellularLocation>
</comment>
<evidence type="ECO:0000256" key="3">
    <source>
        <dbReference type="ARBA" id="ARBA00016464"/>
    </source>
</evidence>
<dbReference type="AlphaFoldDB" id="A0AAD1W3Q5"/>
<evidence type="ECO:0000256" key="1">
    <source>
        <dbReference type="ARBA" id="ARBA00002132"/>
    </source>
</evidence>
<dbReference type="PANTHER" id="PTHR35671:SF1">
    <property type="entry name" value="PROTEIN TOPAZ1"/>
    <property type="match status" value="1"/>
</dbReference>